<feature type="region of interest" description="Disordered" evidence="1">
    <location>
        <begin position="1"/>
        <end position="29"/>
    </location>
</feature>
<proteinExistence type="predicted"/>
<evidence type="ECO:0000259" key="2">
    <source>
        <dbReference type="Pfam" id="PF26222"/>
    </source>
</evidence>
<dbReference type="Pfam" id="PF26222">
    <property type="entry name" value="DUF8048"/>
    <property type="match status" value="1"/>
</dbReference>
<gene>
    <name evidence="3" type="ORF">Hfx1149_05725</name>
</gene>
<protein>
    <recommendedName>
        <fullName evidence="2">DUF8048 domain-containing protein</fullName>
    </recommendedName>
</protein>
<feature type="domain" description="DUF8048" evidence="2">
    <location>
        <begin position="31"/>
        <end position="143"/>
    </location>
</feature>
<dbReference type="EMBL" id="VZUS01000001">
    <property type="protein sequence ID" value="KAB1187553.1"/>
    <property type="molecule type" value="Genomic_DNA"/>
</dbReference>
<feature type="compositionally biased region" description="Basic and acidic residues" evidence="1">
    <location>
        <begin position="1"/>
        <end position="28"/>
    </location>
</feature>
<organism evidence="3">
    <name type="scientific">Haloferax sp. CBA1149</name>
    <dbReference type="NCBI Taxonomy" id="2650753"/>
    <lineage>
        <taxon>Archaea</taxon>
        <taxon>Methanobacteriati</taxon>
        <taxon>Methanobacteriota</taxon>
        <taxon>Stenosarchaea group</taxon>
        <taxon>Halobacteria</taxon>
        <taxon>Halobacteriales</taxon>
        <taxon>Haloferacaceae</taxon>
        <taxon>Haloferax</taxon>
    </lineage>
</organism>
<accession>A0A643JVN1</accession>
<dbReference type="AlphaFoldDB" id="A0A643JVN1"/>
<evidence type="ECO:0000313" key="3">
    <source>
        <dbReference type="EMBL" id="KAB1187553.1"/>
    </source>
</evidence>
<sequence length="152" mass="16794">MGTDGDSRRDPERLRDRLDAEADADDPRGGAIDGAAIMIAAAKASVPASLLPVLLDRAQGYLDTHADDYAREFECVHETDDTAVYFVPLGHWDTKGAELGFSHREVDAVRRAHTEHLRRIGTTADRRDEFETALEIREVAVVGADRPRQSAR</sequence>
<reference evidence="3" key="1">
    <citation type="submission" date="2019-09" db="EMBL/GenBank/DDBJ databases">
        <title>Genomic analysis of Haloferax sp. CBA1149.</title>
        <authorList>
            <person name="Roh S.W."/>
        </authorList>
    </citation>
    <scope>NUCLEOTIDE SEQUENCE</scope>
    <source>
        <strain evidence="3">CBA1149</strain>
    </source>
</reference>
<evidence type="ECO:0000256" key="1">
    <source>
        <dbReference type="SAM" id="MobiDB-lite"/>
    </source>
</evidence>
<comment type="caution">
    <text evidence="3">The sequence shown here is derived from an EMBL/GenBank/DDBJ whole genome shotgun (WGS) entry which is preliminary data.</text>
</comment>
<dbReference type="InterPro" id="IPR058361">
    <property type="entry name" value="DUF8048"/>
</dbReference>
<name>A0A643JVN1_9EURY</name>